<gene>
    <name evidence="3" type="ORF">C3Y92_08635</name>
</gene>
<keyword evidence="2" id="KW-0732">Signal</keyword>
<evidence type="ECO:0000313" key="3">
    <source>
        <dbReference type="EMBL" id="QAZ67288.1"/>
    </source>
</evidence>
<feature type="region of interest" description="Disordered" evidence="1">
    <location>
        <begin position="60"/>
        <end position="96"/>
    </location>
</feature>
<dbReference type="AlphaFoldDB" id="A0A4P6HQ14"/>
<dbReference type="KEGG" id="dcb:C3Y92_08635"/>
<keyword evidence="4" id="KW-1185">Reference proteome</keyword>
<feature type="compositionally biased region" description="Polar residues" evidence="1">
    <location>
        <begin position="63"/>
        <end position="74"/>
    </location>
</feature>
<sequence length="96" mass="10291">MNHFFAAIVLALSLATPALAGNTSAIYGSQGQYQGRIVQHPGNNSAKVFDAQGRYQGRIVTQPDGSSRLYNSTGKYLGRSQPQGLPADPKGNQERQ</sequence>
<evidence type="ECO:0000313" key="4">
    <source>
        <dbReference type="Proteomes" id="UP000293296"/>
    </source>
</evidence>
<feature type="chain" id="PRO_5020791459" description="Type IV secretion protein Rhs" evidence="2">
    <location>
        <begin position="21"/>
        <end position="96"/>
    </location>
</feature>
<accession>A0A4P6HQ14</accession>
<evidence type="ECO:0008006" key="5">
    <source>
        <dbReference type="Google" id="ProtNLM"/>
    </source>
</evidence>
<dbReference type="Proteomes" id="UP000293296">
    <property type="component" value="Chromosome"/>
</dbReference>
<feature type="signal peptide" evidence="2">
    <location>
        <begin position="1"/>
        <end position="20"/>
    </location>
</feature>
<evidence type="ECO:0000256" key="1">
    <source>
        <dbReference type="SAM" id="MobiDB-lite"/>
    </source>
</evidence>
<protein>
    <recommendedName>
        <fullName evidence="5">Type IV secretion protein Rhs</fullName>
    </recommendedName>
</protein>
<reference evidence="3 4" key="1">
    <citation type="submission" date="2018-02" db="EMBL/GenBank/DDBJ databases">
        <title>Genome sequence of Desulfovibrio carbinolicus DSM 3852.</title>
        <authorList>
            <person name="Wilbanks E."/>
            <person name="Skennerton C.T."/>
            <person name="Orphan V.J."/>
        </authorList>
    </citation>
    <scope>NUCLEOTIDE SEQUENCE [LARGE SCALE GENOMIC DNA]</scope>
    <source>
        <strain evidence="3 4">DSM 3852</strain>
    </source>
</reference>
<dbReference type="RefSeq" id="WP_129351735.1">
    <property type="nucleotide sequence ID" value="NZ_CP026538.1"/>
</dbReference>
<evidence type="ECO:0000256" key="2">
    <source>
        <dbReference type="SAM" id="SignalP"/>
    </source>
</evidence>
<dbReference type="EMBL" id="CP026538">
    <property type="protein sequence ID" value="QAZ67288.1"/>
    <property type="molecule type" value="Genomic_DNA"/>
</dbReference>
<proteinExistence type="predicted"/>
<name>A0A4P6HQ14_9BACT</name>
<organism evidence="3 4">
    <name type="scientific">Solidesulfovibrio carbinolicus</name>
    <dbReference type="NCBI Taxonomy" id="296842"/>
    <lineage>
        <taxon>Bacteria</taxon>
        <taxon>Pseudomonadati</taxon>
        <taxon>Thermodesulfobacteriota</taxon>
        <taxon>Desulfovibrionia</taxon>
        <taxon>Desulfovibrionales</taxon>
        <taxon>Desulfovibrionaceae</taxon>
        <taxon>Solidesulfovibrio</taxon>
    </lineage>
</organism>